<comment type="caution">
    <text evidence="2">The sequence shown here is derived from an EMBL/GenBank/DDBJ whole genome shotgun (WGS) entry which is preliminary data.</text>
</comment>
<name>A0A226E8S2_FOLCA</name>
<organism evidence="2 3">
    <name type="scientific">Folsomia candida</name>
    <name type="common">Springtail</name>
    <dbReference type="NCBI Taxonomy" id="158441"/>
    <lineage>
        <taxon>Eukaryota</taxon>
        <taxon>Metazoa</taxon>
        <taxon>Ecdysozoa</taxon>
        <taxon>Arthropoda</taxon>
        <taxon>Hexapoda</taxon>
        <taxon>Collembola</taxon>
        <taxon>Entomobryomorpha</taxon>
        <taxon>Isotomoidea</taxon>
        <taxon>Isotomidae</taxon>
        <taxon>Proisotominae</taxon>
        <taxon>Folsomia</taxon>
    </lineage>
</organism>
<evidence type="ECO:0000313" key="3">
    <source>
        <dbReference type="Proteomes" id="UP000198287"/>
    </source>
</evidence>
<dbReference type="EMBL" id="LNIX01000005">
    <property type="protein sequence ID" value="OXA53982.1"/>
    <property type="molecule type" value="Genomic_DNA"/>
</dbReference>
<accession>A0A226E8S2</accession>
<proteinExistence type="predicted"/>
<keyword evidence="1" id="KW-0472">Membrane</keyword>
<evidence type="ECO:0000313" key="2">
    <source>
        <dbReference type="EMBL" id="OXA53982.1"/>
    </source>
</evidence>
<reference evidence="2 3" key="1">
    <citation type="submission" date="2015-12" db="EMBL/GenBank/DDBJ databases">
        <title>The genome of Folsomia candida.</title>
        <authorList>
            <person name="Faddeeva A."/>
            <person name="Derks M.F."/>
            <person name="Anvar Y."/>
            <person name="Smit S."/>
            <person name="Van Straalen N."/>
            <person name="Roelofs D."/>
        </authorList>
    </citation>
    <scope>NUCLEOTIDE SEQUENCE [LARGE SCALE GENOMIC DNA]</scope>
    <source>
        <strain evidence="2 3">VU population</strain>
        <tissue evidence="2">Whole body</tissue>
    </source>
</reference>
<sequence>MSEFKFEEQTDWRAKLFQLLVQNQNFLKVLQYLPTDMDLRVKRHYGSCEENAYIFSNYFGHSVTKVLVIFLRQVDLSTREYPNQIRQGLNHCGENPTYIFLIISVLNNETFRITPDAKSTSKLFVVHGGHMGTEGVRIFMVCLPCRLSPLVELHLSVEELSELLDSAWKLHNSNLQGLRIISSGSNTFNSGKQTCSAIQRGVRAFTGYNICIQLALGDKFSFTDIKILGVRNFIPSHPYDSMFQIQYNTVVRGSTIEDSFLYPVSARFSWLPHCGERYQFRMATVSYRKSNLEGLKALVMPLDQYTWAASGISFTLMAIIAISLWFVKNDNE</sequence>
<gene>
    <name evidence="2" type="ORF">Fcan01_11353</name>
</gene>
<keyword evidence="1" id="KW-0812">Transmembrane</keyword>
<feature type="transmembrane region" description="Helical" evidence="1">
    <location>
        <begin position="305"/>
        <end position="327"/>
    </location>
</feature>
<keyword evidence="3" id="KW-1185">Reference proteome</keyword>
<evidence type="ECO:0000256" key="1">
    <source>
        <dbReference type="SAM" id="Phobius"/>
    </source>
</evidence>
<keyword evidence="1" id="KW-1133">Transmembrane helix</keyword>
<protein>
    <submittedName>
        <fullName evidence="2">Uncharacterized protein</fullName>
    </submittedName>
</protein>
<dbReference type="Proteomes" id="UP000198287">
    <property type="component" value="Unassembled WGS sequence"/>
</dbReference>
<dbReference type="AlphaFoldDB" id="A0A226E8S2"/>